<gene>
    <name evidence="5" type="ORF">ADCFC_12830</name>
</gene>
<dbReference type="Gene3D" id="2.30.38.10">
    <property type="entry name" value="Luciferase, Domain 3"/>
    <property type="match status" value="1"/>
</dbReference>
<dbReference type="PROSITE" id="PS00455">
    <property type="entry name" value="AMP_BINDING"/>
    <property type="match status" value="1"/>
</dbReference>
<dbReference type="RefSeq" id="WP_173113150.1">
    <property type="nucleotide sequence ID" value="NZ_AP022829.1"/>
</dbReference>
<dbReference type="FunFam" id="3.30.300.30:FF:000008">
    <property type="entry name" value="2,3-dihydroxybenzoate-AMP ligase"/>
    <property type="match status" value="1"/>
</dbReference>
<evidence type="ECO:0000313" key="5">
    <source>
        <dbReference type="EMBL" id="BCA88785.1"/>
    </source>
</evidence>
<dbReference type="Gene3D" id="3.40.50.980">
    <property type="match status" value="2"/>
</dbReference>
<dbReference type="InterPro" id="IPR025110">
    <property type="entry name" value="AMP-bd_C"/>
</dbReference>
<dbReference type="PANTHER" id="PTHR43201">
    <property type="entry name" value="ACYL-COA SYNTHETASE"/>
    <property type="match status" value="1"/>
</dbReference>
<evidence type="ECO:0000313" key="6">
    <source>
        <dbReference type="Proteomes" id="UP000501727"/>
    </source>
</evidence>
<dbReference type="CDD" id="cd05917">
    <property type="entry name" value="FACL_like_2"/>
    <property type="match status" value="1"/>
</dbReference>
<sequence length="567" mass="63863">MIENIDEKQAEAPVPGSPDYPLHSELTIGAYLKQQVAIDPDHEFVVYPDRDLRWTYKDFDERTDALAKGLLAIGMKPGDHLGVWARNIPDWLTFMYASAKIGVVMVTVNPVYKSHELDYVLKQSDMKALCVIDAYRDVDYLKIIRDLVPESLNVQRGFLHSEEYPFLENLIYMGPEKHRGFYSVPELLLLGQHKPDSSLEWAQGQFDNNDVVMMQYTSGTTGFPKGVMLTHRNILNNGFYIGEGQKLGAEDRVCLPVPFFHCFGCVLGVMACLTHRCTMLIVEDFNAELVLQALHKEKATAVYGVPTMFIAELNHPDFDSFDLSHLRTGIMAGSPCPPETMREVMERMNMRDVTICYGLTETSPVFTQTSVDDDIPHKCETVGRAHPPVEVRVLDVNDGHICGPGEHGELCCKGYNVMKGYYKMPEETAKAIDANGFLHSGDMGTVDEDGYFRVTGRIKDMIIRGGENIYPLEVENFLLTMPGVLDAQVVGIPDARLGEIVGAFIRTRPGYEAMTEDDVRAYAIPRIARYKVPKRVFFVDDFPMTPSMKVQKFKLREMAEELVKSGQ</sequence>
<keyword evidence="6" id="KW-1185">Reference proteome</keyword>
<evidence type="ECO:0000256" key="1">
    <source>
        <dbReference type="ARBA" id="ARBA00006432"/>
    </source>
</evidence>
<organism evidence="5 6">
    <name type="scientific">Adlercreutzia hattorii</name>
    <dbReference type="NCBI Taxonomy" id="2707299"/>
    <lineage>
        <taxon>Bacteria</taxon>
        <taxon>Bacillati</taxon>
        <taxon>Actinomycetota</taxon>
        <taxon>Coriobacteriia</taxon>
        <taxon>Eggerthellales</taxon>
        <taxon>Eggerthellaceae</taxon>
        <taxon>Adlercreutzia</taxon>
    </lineage>
</organism>
<dbReference type="Pfam" id="PF13193">
    <property type="entry name" value="AMP-binding_C"/>
    <property type="match status" value="1"/>
</dbReference>
<evidence type="ECO:0000256" key="2">
    <source>
        <dbReference type="ARBA" id="ARBA00022598"/>
    </source>
</evidence>
<dbReference type="PANTHER" id="PTHR43201:SF5">
    <property type="entry name" value="MEDIUM-CHAIN ACYL-COA LIGASE ACSF2, MITOCHONDRIAL"/>
    <property type="match status" value="1"/>
</dbReference>
<reference evidence="6" key="2">
    <citation type="submission" date="2020-03" db="EMBL/GenBank/DDBJ databases">
        <title>Complete Genome Sequence of Adlercreutzia sp. strain 8CFCBH1 Producing Equol, Isolated from Healthy Japanese Feces.</title>
        <authorList>
            <person name="Ogata Y."/>
            <person name="Sakamoto M."/>
            <person name="Ohkuma M."/>
            <person name="Hattori M."/>
            <person name="Suda W."/>
        </authorList>
    </citation>
    <scope>NUCLEOTIDE SEQUENCE [LARGE SCALE GENOMIC DNA]</scope>
    <source>
        <strain evidence="6">8CFCBH1</strain>
    </source>
</reference>
<dbReference type="SUPFAM" id="SSF56801">
    <property type="entry name" value="Acetyl-CoA synthetase-like"/>
    <property type="match status" value="1"/>
</dbReference>
<dbReference type="KEGG" id="ahat:ADCFC_14040"/>
<dbReference type="Gene3D" id="3.30.300.30">
    <property type="match status" value="1"/>
</dbReference>
<dbReference type="GO" id="GO:0006631">
    <property type="term" value="P:fatty acid metabolic process"/>
    <property type="evidence" value="ECO:0007669"/>
    <property type="project" value="TreeGrafter"/>
</dbReference>
<dbReference type="EMBL" id="AP022829">
    <property type="protein sequence ID" value="BCA88785.1"/>
    <property type="molecule type" value="Genomic_DNA"/>
</dbReference>
<dbReference type="FunFam" id="3.40.50.12780:FF:000003">
    <property type="entry name" value="Long-chain-fatty-acid--CoA ligase FadD"/>
    <property type="match status" value="1"/>
</dbReference>
<evidence type="ECO:0000259" key="4">
    <source>
        <dbReference type="Pfam" id="PF13193"/>
    </source>
</evidence>
<reference evidence="6" key="1">
    <citation type="journal article" date="2020" name="Microbiol. Resour. Announc.">
        <title>Complete Genome Sequence of Adlercreutzia sp. Strain 8CFCBH1, a Potent Producer of Equol, Isolated from Healthy Japanese Feces.</title>
        <authorList>
            <person name="Ogata Y."/>
            <person name="Sakamoto M."/>
            <person name="Ohkuma M."/>
            <person name="Hattori M."/>
            <person name="Suda W."/>
        </authorList>
    </citation>
    <scope>NUCLEOTIDE SEQUENCE [LARGE SCALE GENOMIC DNA]</scope>
    <source>
        <strain evidence="6">8CFCBH1</strain>
    </source>
</reference>
<proteinExistence type="inferred from homology"/>
<dbReference type="Pfam" id="PF00501">
    <property type="entry name" value="AMP-binding"/>
    <property type="match status" value="1"/>
</dbReference>
<dbReference type="InterPro" id="IPR000873">
    <property type="entry name" value="AMP-dep_synth/lig_dom"/>
</dbReference>
<feature type="domain" description="AMP-binding enzyme C-terminal" evidence="4">
    <location>
        <begin position="473"/>
        <end position="549"/>
    </location>
</feature>
<dbReference type="InterPro" id="IPR045851">
    <property type="entry name" value="AMP-bd_C_sf"/>
</dbReference>
<dbReference type="AlphaFoldDB" id="A0A6F8SL64"/>
<keyword evidence="2" id="KW-0436">Ligase</keyword>
<accession>A0A6F8SL64</accession>
<dbReference type="InterPro" id="IPR020845">
    <property type="entry name" value="AMP-binding_CS"/>
</dbReference>
<name>A0A6F8SL64_9ACTN</name>
<dbReference type="Proteomes" id="UP000501727">
    <property type="component" value="Chromosome"/>
</dbReference>
<feature type="domain" description="AMP-dependent synthetase/ligase" evidence="3">
    <location>
        <begin position="33"/>
        <end position="422"/>
    </location>
</feature>
<dbReference type="GO" id="GO:0031956">
    <property type="term" value="F:medium-chain fatty acid-CoA ligase activity"/>
    <property type="evidence" value="ECO:0007669"/>
    <property type="project" value="TreeGrafter"/>
</dbReference>
<protein>
    <submittedName>
        <fullName evidence="5">AMP-binding protein</fullName>
    </submittedName>
</protein>
<comment type="similarity">
    <text evidence="1">Belongs to the ATP-dependent AMP-binding enzyme family.</text>
</comment>
<evidence type="ECO:0000259" key="3">
    <source>
        <dbReference type="Pfam" id="PF00501"/>
    </source>
</evidence>